<reference evidence="1" key="1">
    <citation type="submission" date="2014-11" db="EMBL/GenBank/DDBJ databases">
        <authorList>
            <person name="Amaro Gonzalez C."/>
        </authorList>
    </citation>
    <scope>NUCLEOTIDE SEQUENCE</scope>
</reference>
<dbReference type="EMBL" id="GBXM01013747">
    <property type="protein sequence ID" value="JAH94830.1"/>
    <property type="molecule type" value="Transcribed_RNA"/>
</dbReference>
<sequence>MDKITRQKGLFSSTMLLLLSVSDSSSYKISILLNVQDLRCGSLQP</sequence>
<organism evidence="1">
    <name type="scientific">Anguilla anguilla</name>
    <name type="common">European freshwater eel</name>
    <name type="synonym">Muraena anguilla</name>
    <dbReference type="NCBI Taxonomy" id="7936"/>
    <lineage>
        <taxon>Eukaryota</taxon>
        <taxon>Metazoa</taxon>
        <taxon>Chordata</taxon>
        <taxon>Craniata</taxon>
        <taxon>Vertebrata</taxon>
        <taxon>Euteleostomi</taxon>
        <taxon>Actinopterygii</taxon>
        <taxon>Neopterygii</taxon>
        <taxon>Teleostei</taxon>
        <taxon>Anguilliformes</taxon>
        <taxon>Anguillidae</taxon>
        <taxon>Anguilla</taxon>
    </lineage>
</organism>
<dbReference type="AlphaFoldDB" id="A0A0E9WZ03"/>
<reference evidence="1" key="2">
    <citation type="journal article" date="2015" name="Fish Shellfish Immunol.">
        <title>Early steps in the European eel (Anguilla anguilla)-Vibrio vulnificus interaction in the gills: Role of the RtxA13 toxin.</title>
        <authorList>
            <person name="Callol A."/>
            <person name="Pajuelo D."/>
            <person name="Ebbesson L."/>
            <person name="Teles M."/>
            <person name="MacKenzie S."/>
            <person name="Amaro C."/>
        </authorList>
    </citation>
    <scope>NUCLEOTIDE SEQUENCE</scope>
</reference>
<name>A0A0E9WZ03_ANGAN</name>
<accession>A0A0E9WZ03</accession>
<protein>
    <submittedName>
        <fullName evidence="1">Uncharacterized protein</fullName>
    </submittedName>
</protein>
<evidence type="ECO:0000313" key="1">
    <source>
        <dbReference type="EMBL" id="JAH94830.1"/>
    </source>
</evidence>
<proteinExistence type="predicted"/>